<organism evidence="3 4">
    <name type="scientific">Ursus americanus</name>
    <name type="common">American black bear</name>
    <name type="synonym">Euarctos americanus</name>
    <dbReference type="NCBI Taxonomy" id="9643"/>
    <lineage>
        <taxon>Eukaryota</taxon>
        <taxon>Metazoa</taxon>
        <taxon>Chordata</taxon>
        <taxon>Craniata</taxon>
        <taxon>Vertebrata</taxon>
        <taxon>Euteleostomi</taxon>
        <taxon>Mammalia</taxon>
        <taxon>Eutheria</taxon>
        <taxon>Laurasiatheria</taxon>
        <taxon>Carnivora</taxon>
        <taxon>Caniformia</taxon>
        <taxon>Ursidae</taxon>
        <taxon>Ursus</taxon>
    </lineage>
</organism>
<dbReference type="GO" id="GO:0050688">
    <property type="term" value="P:regulation of defense response to virus"/>
    <property type="evidence" value="ECO:0007669"/>
    <property type="project" value="Ensembl"/>
</dbReference>
<proteinExistence type="predicted"/>
<dbReference type="OMA" id="WMKWILR"/>
<dbReference type="InterPro" id="IPR050868">
    <property type="entry name" value="ELMO_domain-containing"/>
</dbReference>
<feature type="domain" description="ELMO" evidence="2">
    <location>
        <begin position="126"/>
        <end position="277"/>
    </location>
</feature>
<keyword evidence="4" id="KW-1185">Reference proteome</keyword>
<accession>A0A452R4S0</accession>
<evidence type="ECO:0000313" key="3">
    <source>
        <dbReference type="Ensembl" id="ENSUAMP00000013417.1"/>
    </source>
</evidence>
<dbReference type="GeneTree" id="ENSGT00940000156589"/>
<evidence type="ECO:0000313" key="4">
    <source>
        <dbReference type="Proteomes" id="UP000291022"/>
    </source>
</evidence>
<dbReference type="GO" id="GO:0016020">
    <property type="term" value="C:membrane"/>
    <property type="evidence" value="ECO:0007669"/>
    <property type="project" value="TreeGrafter"/>
</dbReference>
<reference evidence="3" key="2">
    <citation type="submission" date="2025-08" db="UniProtKB">
        <authorList>
            <consortium name="Ensembl"/>
        </authorList>
    </citation>
    <scope>IDENTIFICATION</scope>
</reference>
<sequence>MFISLWEFFYGHFFRFWMKWLLRQMTGKCELQRIFDTYVGAQRTHRIENSLTYSKNKVLQKATLVVQSEVDKCVEDIMKEKNINSEKDASFKICMKACLLQISGYKQLYLDVESVRKKPYDSDNLQHEKLLLKLWNLLMPTKKLKARISKQWADIGFQGDDPKTDFRGMGILGLINLVEAHQILSRSNHPKLGYSYAIVGINLTEMFHSTTLFLFYCDAVFMFYFSLTAGYLVYEFDKFWFEEKPESIMYFNMYREKFHEKIKGLLLDCNVSLTLKI</sequence>
<keyword evidence="1" id="KW-0472">Membrane</keyword>
<dbReference type="GO" id="GO:0005096">
    <property type="term" value="F:GTPase activator activity"/>
    <property type="evidence" value="ECO:0007669"/>
    <property type="project" value="Ensembl"/>
</dbReference>
<dbReference type="AlphaFoldDB" id="A0A452R4S0"/>
<keyword evidence="1" id="KW-1133">Transmembrane helix</keyword>
<dbReference type="PROSITE" id="PS51335">
    <property type="entry name" value="ELMO"/>
    <property type="match status" value="1"/>
</dbReference>
<dbReference type="InterPro" id="IPR006816">
    <property type="entry name" value="ELMO_dom"/>
</dbReference>
<evidence type="ECO:0000259" key="2">
    <source>
        <dbReference type="PROSITE" id="PS51335"/>
    </source>
</evidence>
<dbReference type="STRING" id="9643.ENSUAMP00000013417"/>
<keyword evidence="1" id="KW-0812">Transmembrane</keyword>
<reference evidence="4" key="1">
    <citation type="submission" date="2016-06" db="EMBL/GenBank/DDBJ databases">
        <title>De novo assembly and RNA-Seq shows season-dependent expression and editing in black bear kidneys.</title>
        <authorList>
            <person name="Korstanje R."/>
            <person name="Srivastava A."/>
            <person name="Sarsani V.K."/>
            <person name="Sheehan S.M."/>
            <person name="Seger R.L."/>
            <person name="Barter M.E."/>
            <person name="Lindqvist C."/>
            <person name="Brody L.C."/>
            <person name="Mullikin J.C."/>
        </authorList>
    </citation>
    <scope>NUCLEOTIDE SEQUENCE [LARGE SCALE GENOMIC DNA]</scope>
</reference>
<evidence type="ECO:0000256" key="1">
    <source>
        <dbReference type="SAM" id="Phobius"/>
    </source>
</evidence>
<name>A0A452R4S0_URSAM</name>
<dbReference type="PANTHER" id="PTHR12771:SF47">
    <property type="entry name" value="ELMO DOMAIN-CONTAINING PROTEIN 2"/>
    <property type="match status" value="1"/>
</dbReference>
<protein>
    <submittedName>
        <fullName evidence="3">ELMO domain containing 2</fullName>
    </submittedName>
</protein>
<dbReference type="Pfam" id="PF04727">
    <property type="entry name" value="ELMO_CED12"/>
    <property type="match status" value="1"/>
</dbReference>
<dbReference type="PANTHER" id="PTHR12771">
    <property type="entry name" value="ENGULFMENT AND CELL MOTILITY"/>
    <property type="match status" value="1"/>
</dbReference>
<reference evidence="3" key="3">
    <citation type="submission" date="2025-09" db="UniProtKB">
        <authorList>
            <consortium name="Ensembl"/>
        </authorList>
    </citation>
    <scope>IDENTIFICATION</scope>
</reference>
<feature type="transmembrane region" description="Helical" evidence="1">
    <location>
        <begin position="213"/>
        <end position="234"/>
    </location>
</feature>
<dbReference type="Ensembl" id="ENSUAMT00000015045.1">
    <property type="protein sequence ID" value="ENSUAMP00000013417.1"/>
    <property type="gene ID" value="ENSUAMG00000010790.1"/>
</dbReference>
<gene>
    <name evidence="3" type="primary">ELMOD2</name>
</gene>
<dbReference type="Proteomes" id="UP000291022">
    <property type="component" value="Unassembled WGS sequence"/>
</dbReference>